<dbReference type="Proteomes" id="UP001597092">
    <property type="component" value="Unassembled WGS sequence"/>
</dbReference>
<protein>
    <submittedName>
        <fullName evidence="1">Uncharacterized protein</fullName>
    </submittedName>
</protein>
<evidence type="ECO:0000313" key="1">
    <source>
        <dbReference type="EMBL" id="MFD1686287.1"/>
    </source>
</evidence>
<dbReference type="EMBL" id="JBHUDP010000003">
    <property type="protein sequence ID" value="MFD1686287.1"/>
    <property type="molecule type" value="Genomic_DNA"/>
</dbReference>
<reference evidence="1 2" key="1">
    <citation type="journal article" date="2019" name="Int. J. Syst. Evol. Microbiol.">
        <title>The Global Catalogue of Microorganisms (GCM) 10K type strain sequencing project: providing services to taxonomists for standard genome sequencing and annotation.</title>
        <authorList>
            <consortium name="The Broad Institute Genomics Platform"/>
            <consortium name="The Broad Institute Genome Sequencing Center for Infectious Disease"/>
            <person name="Wu L."/>
            <person name="Ma J."/>
        </authorList>
    </citation>
    <scope>NUCLEOTIDE SEQUENCE [LARGE SCALE GENOMIC DNA]</scope>
    <source>
        <strain evidence="1 2">CGMCC 1.10387</strain>
    </source>
</reference>
<proteinExistence type="predicted"/>
<name>A0ABD6DXJ0_9EURY</name>
<sequence>MFDDAGVTDCGVEQPELLSVVGSCKEPHTTALEKQGNTVVERNEQYGI</sequence>
<accession>A0ABD6DXJ0</accession>
<dbReference type="AlphaFoldDB" id="A0ABD6DXJ0"/>
<gene>
    <name evidence="1" type="ORF">ACFSAS_11750</name>
</gene>
<keyword evidence="2" id="KW-1185">Reference proteome</keyword>
<dbReference type="RefSeq" id="WP_256308917.1">
    <property type="nucleotide sequence ID" value="NZ_JANHAW010000003.1"/>
</dbReference>
<comment type="caution">
    <text evidence="1">The sequence shown here is derived from an EMBL/GenBank/DDBJ whole genome shotgun (WGS) entry which is preliminary data.</text>
</comment>
<evidence type="ECO:0000313" key="2">
    <source>
        <dbReference type="Proteomes" id="UP001597092"/>
    </source>
</evidence>
<organism evidence="1 2">
    <name type="scientific">Halobellus litoreus</name>
    <dbReference type="NCBI Taxonomy" id="755310"/>
    <lineage>
        <taxon>Archaea</taxon>
        <taxon>Methanobacteriati</taxon>
        <taxon>Methanobacteriota</taxon>
        <taxon>Stenosarchaea group</taxon>
        <taxon>Halobacteria</taxon>
        <taxon>Halobacteriales</taxon>
        <taxon>Haloferacaceae</taxon>
        <taxon>Halobellus</taxon>
    </lineage>
</organism>